<organism evidence="2 3">
    <name type="scientific">Cryptosporidium meleagridis</name>
    <dbReference type="NCBI Taxonomy" id="93969"/>
    <lineage>
        <taxon>Eukaryota</taxon>
        <taxon>Sar</taxon>
        <taxon>Alveolata</taxon>
        <taxon>Apicomplexa</taxon>
        <taxon>Conoidasida</taxon>
        <taxon>Coccidia</taxon>
        <taxon>Eucoccidiorida</taxon>
        <taxon>Eimeriorina</taxon>
        <taxon>Cryptosporidiidae</taxon>
        <taxon>Cryptosporidium</taxon>
    </lineage>
</organism>
<dbReference type="InterPro" id="IPR023214">
    <property type="entry name" value="HAD_sf"/>
</dbReference>
<sequence length="414" mass="46224">MINKTLISIILLAFALIKNARSQDVILENSNGNITELYQNGSLNTMLNFTNLNVTEAPLVLPFEVLDLNMSMHRNLRTKKEQRKYNCSFNCIISDLDGSLAGVGSHYISESNSMMLGEILSSNIKFFLATGKSFTSSMKFITKGLKSSVFTGFPGVYYNGALVFGPGGIKDLLFETRINSEDALEIVKYVKKFSVSNEKSLRFELNRNGNSNYAKISNNEEKDDESVDSLRLLNIAIEKSDGLYVDGFEGENMKEYMSQEIDSMVHKGVNLLKLLEPREGEKIKGIFKIVIVESPGVLLHLREHLETFVRMFGCKIYRSVPNVLEIVPQDASKLNGARLILKKLKIKSHQVAYLGDGENDLEIMSKIGFPIAAMGSTPAVSYVSRAVQTFSPETSFSSLIGEYCETEYSKKKLN</sequence>
<dbReference type="EMBL" id="JIBK01000002">
    <property type="protein sequence ID" value="POM82073.1"/>
    <property type="molecule type" value="Genomic_DNA"/>
</dbReference>
<gene>
    <name evidence="2" type="ORF">CmeUKMEL1_00570</name>
</gene>
<dbReference type="OrthoDB" id="27226at2759"/>
<dbReference type="PANTHER" id="PTHR10000">
    <property type="entry name" value="PHOSPHOSERINE PHOSPHATASE"/>
    <property type="match status" value="1"/>
</dbReference>
<reference evidence="2 3" key="1">
    <citation type="submission" date="2014-04" db="EMBL/GenBank/DDBJ databases">
        <title>Comparative Genomics of Cryptosporidium Species.</title>
        <authorList>
            <person name="Silva J.C."/>
            <person name="Su Q."/>
            <person name="Chalmers R."/>
            <person name="Chibucos M.C."/>
            <person name="Elwin K."/>
            <person name="Godinez A."/>
            <person name="Guo F."/>
            <person name="Huynh K."/>
            <person name="Orvis J."/>
            <person name="Ott S."/>
            <person name="Sadzewicz L."/>
            <person name="Sengamalay N."/>
            <person name="Shetty A."/>
            <person name="Sun M."/>
            <person name="Tallon L."/>
            <person name="Xiao L."/>
            <person name="Zhang H."/>
            <person name="Fraser C.M."/>
            <person name="Zhu G."/>
            <person name="Kissinger J."/>
            <person name="Widmer G."/>
        </authorList>
    </citation>
    <scope>NUCLEOTIDE SEQUENCE [LARGE SCALE GENOMIC DNA]</scope>
    <source>
        <strain evidence="2 3">UKMEL1</strain>
    </source>
</reference>
<protein>
    <submittedName>
        <fullName evidence="2">Haloacid dehalogenase-like hydrolase family protein</fullName>
    </submittedName>
</protein>
<accession>A0A2P4YW93</accession>
<proteinExistence type="predicted"/>
<dbReference type="Proteomes" id="UP000236928">
    <property type="component" value="Unassembled WGS sequence"/>
</dbReference>
<dbReference type="GO" id="GO:0016791">
    <property type="term" value="F:phosphatase activity"/>
    <property type="evidence" value="ECO:0007669"/>
    <property type="project" value="UniProtKB-ARBA"/>
</dbReference>
<dbReference type="Gene3D" id="3.40.50.1000">
    <property type="entry name" value="HAD superfamily/HAD-like"/>
    <property type="match status" value="1"/>
</dbReference>
<evidence type="ECO:0000256" key="1">
    <source>
        <dbReference type="SAM" id="SignalP"/>
    </source>
</evidence>
<dbReference type="InterPro" id="IPR036412">
    <property type="entry name" value="HAD-like_sf"/>
</dbReference>
<keyword evidence="2" id="KW-0378">Hydrolase</keyword>
<evidence type="ECO:0000313" key="2">
    <source>
        <dbReference type="EMBL" id="POM82073.1"/>
    </source>
</evidence>
<feature type="signal peptide" evidence="1">
    <location>
        <begin position="1"/>
        <end position="22"/>
    </location>
</feature>
<name>A0A2P4YW93_9CRYT</name>
<dbReference type="Pfam" id="PF08282">
    <property type="entry name" value="Hydrolase_3"/>
    <property type="match status" value="1"/>
</dbReference>
<dbReference type="PANTHER" id="PTHR10000:SF8">
    <property type="entry name" value="HAD SUPERFAMILY HYDROLASE-LIKE, TYPE 3"/>
    <property type="match status" value="1"/>
</dbReference>
<dbReference type="GO" id="GO:0000287">
    <property type="term" value="F:magnesium ion binding"/>
    <property type="evidence" value="ECO:0007669"/>
    <property type="project" value="TreeGrafter"/>
</dbReference>
<dbReference type="AlphaFoldDB" id="A0A2P4YW93"/>
<feature type="chain" id="PRO_5015169974" evidence="1">
    <location>
        <begin position="23"/>
        <end position="414"/>
    </location>
</feature>
<dbReference type="GO" id="GO:0005829">
    <property type="term" value="C:cytosol"/>
    <property type="evidence" value="ECO:0007669"/>
    <property type="project" value="TreeGrafter"/>
</dbReference>
<dbReference type="Gene3D" id="3.30.1240.10">
    <property type="match status" value="1"/>
</dbReference>
<dbReference type="SUPFAM" id="SSF56784">
    <property type="entry name" value="HAD-like"/>
    <property type="match status" value="1"/>
</dbReference>
<evidence type="ECO:0000313" key="3">
    <source>
        <dbReference type="Proteomes" id="UP000236928"/>
    </source>
</evidence>
<dbReference type="VEuPathDB" id="CryptoDB:CmeUKMEL1_00570"/>
<keyword evidence="1" id="KW-0732">Signal</keyword>
<keyword evidence="3" id="KW-1185">Reference proteome</keyword>
<comment type="caution">
    <text evidence="2">The sequence shown here is derived from an EMBL/GenBank/DDBJ whole genome shotgun (WGS) entry which is preliminary data.</text>
</comment>